<comment type="subcellular location">
    <subcellularLocation>
        <location evidence="1">Cell envelope</location>
    </subcellularLocation>
</comment>
<dbReference type="Gene3D" id="3.40.50.1980">
    <property type="entry name" value="Nitrogenase molybdenum iron protein domain"/>
    <property type="match status" value="2"/>
</dbReference>
<accession>A0A0R1HLQ2</accession>
<dbReference type="PATRIC" id="fig|1302272.5.peg.2607"/>
<dbReference type="RefSeq" id="WP_156403217.1">
    <property type="nucleotide sequence ID" value="NZ_AZCX01000009.1"/>
</dbReference>
<dbReference type="GO" id="GO:0007155">
    <property type="term" value="P:cell adhesion"/>
    <property type="evidence" value="ECO:0007669"/>
    <property type="project" value="InterPro"/>
</dbReference>
<dbReference type="OrthoDB" id="9810636at2"/>
<reference evidence="6 7" key="1">
    <citation type="journal article" date="2015" name="Genome Announc.">
        <title>Expanding the biotechnology potential of lactobacilli through comparative genomics of 213 strains and associated genera.</title>
        <authorList>
            <person name="Sun Z."/>
            <person name="Harris H.M."/>
            <person name="McCann A."/>
            <person name="Guo C."/>
            <person name="Argimon S."/>
            <person name="Zhang W."/>
            <person name="Yang X."/>
            <person name="Jeffery I.B."/>
            <person name="Cooney J.C."/>
            <person name="Kagawa T.F."/>
            <person name="Liu W."/>
            <person name="Song Y."/>
            <person name="Salvetti E."/>
            <person name="Wrobel A."/>
            <person name="Rasinkangas P."/>
            <person name="Parkhill J."/>
            <person name="Rea M.C."/>
            <person name="O'Sullivan O."/>
            <person name="Ritari J."/>
            <person name="Douillard F.P."/>
            <person name="Paul Ross R."/>
            <person name="Yang R."/>
            <person name="Briner A.E."/>
            <person name="Felis G.E."/>
            <person name="de Vos W.M."/>
            <person name="Barrangou R."/>
            <person name="Klaenhammer T.R."/>
            <person name="Caufield P.W."/>
            <person name="Cui Y."/>
            <person name="Zhang H."/>
            <person name="O'Toole P.W."/>
        </authorList>
    </citation>
    <scope>NUCLEOTIDE SEQUENCE [LARGE SCALE GENOMIC DNA]</scope>
    <source>
        <strain evidence="6 7">JCM 15530</strain>
    </source>
</reference>
<keyword evidence="4" id="KW-0732">Signal</keyword>
<name>A0A0R1HLQ2_9LACO</name>
<keyword evidence="7" id="KW-1185">Reference proteome</keyword>
<evidence type="ECO:0000256" key="1">
    <source>
        <dbReference type="ARBA" id="ARBA00004196"/>
    </source>
</evidence>
<organism evidence="6 7">
    <name type="scientific">Secundilactobacillus kimchicus JCM 15530</name>
    <dbReference type="NCBI Taxonomy" id="1302272"/>
    <lineage>
        <taxon>Bacteria</taxon>
        <taxon>Bacillati</taxon>
        <taxon>Bacillota</taxon>
        <taxon>Bacilli</taxon>
        <taxon>Lactobacillales</taxon>
        <taxon>Lactobacillaceae</taxon>
        <taxon>Secundilactobacillus</taxon>
    </lineage>
</organism>
<dbReference type="GO" id="GO:0046872">
    <property type="term" value="F:metal ion binding"/>
    <property type="evidence" value="ECO:0007669"/>
    <property type="project" value="UniProtKB-KW"/>
</dbReference>
<dbReference type="SUPFAM" id="SSF53807">
    <property type="entry name" value="Helical backbone' metal receptor"/>
    <property type="match status" value="1"/>
</dbReference>
<comment type="similarity">
    <text evidence="5">Belongs to the bacterial solute-binding protein 9 family.</text>
</comment>
<dbReference type="InterPro" id="IPR050492">
    <property type="entry name" value="Bact_metal-bind_prot9"/>
</dbReference>
<gene>
    <name evidence="6" type="ORF">FC96_GL002558</name>
</gene>
<dbReference type="PANTHER" id="PTHR42953:SF1">
    <property type="entry name" value="METAL-BINDING PROTEIN HI_0362-RELATED"/>
    <property type="match status" value="1"/>
</dbReference>
<evidence type="ECO:0000256" key="4">
    <source>
        <dbReference type="ARBA" id="ARBA00022729"/>
    </source>
</evidence>
<dbReference type="GO" id="GO:0030001">
    <property type="term" value="P:metal ion transport"/>
    <property type="evidence" value="ECO:0007669"/>
    <property type="project" value="InterPro"/>
</dbReference>
<keyword evidence="2 5" id="KW-0813">Transport</keyword>
<proteinExistence type="inferred from homology"/>
<dbReference type="STRING" id="1302272.FC96_GL002558"/>
<dbReference type="EMBL" id="AZCX01000009">
    <property type="protein sequence ID" value="KRK47436.1"/>
    <property type="molecule type" value="Genomic_DNA"/>
</dbReference>
<dbReference type="InterPro" id="IPR006128">
    <property type="entry name" value="Lipoprotein_PsaA-like"/>
</dbReference>
<evidence type="ECO:0000256" key="2">
    <source>
        <dbReference type="ARBA" id="ARBA00022448"/>
    </source>
</evidence>
<protein>
    <submittedName>
        <fullName evidence="6">ABC-type metal ion transport system, periplasmic component surface adhesin</fullName>
    </submittedName>
</protein>
<dbReference type="InterPro" id="IPR006127">
    <property type="entry name" value="ZnuA-like"/>
</dbReference>
<comment type="caution">
    <text evidence="6">The sequence shown here is derived from an EMBL/GenBank/DDBJ whole genome shotgun (WGS) entry which is preliminary data.</text>
</comment>
<dbReference type="PROSITE" id="PS51257">
    <property type="entry name" value="PROKAR_LIPOPROTEIN"/>
    <property type="match status" value="1"/>
</dbReference>
<dbReference type="Pfam" id="PF01297">
    <property type="entry name" value="ZnuA"/>
    <property type="match status" value="1"/>
</dbReference>
<evidence type="ECO:0000256" key="3">
    <source>
        <dbReference type="ARBA" id="ARBA00022723"/>
    </source>
</evidence>
<dbReference type="Proteomes" id="UP000050911">
    <property type="component" value="Unassembled WGS sequence"/>
</dbReference>
<dbReference type="AlphaFoldDB" id="A0A0R1HLQ2"/>
<evidence type="ECO:0000313" key="7">
    <source>
        <dbReference type="Proteomes" id="UP000050911"/>
    </source>
</evidence>
<sequence>MTRFQRFVLTGFGLMFIGLFLVSCAPKPHHASHRIEVVSSLDFYGEVAQSVVGDKGHVTSIINRPSIEPHEYEPTTNTAKIVSDADVVIYNGLGYDAWMPRLAADNHATTRVNVAQAIAHKQDGANEHLWYNTQTMSDLADHLAQVFSRDQPKNKAFFQANARRYQQSLQPIKRLVSQLKRGSHGKLVNTSEPVFDYALTAMGYKINNNHFAQAVQNDTDPSPKDIQQMDHDIKTHKIAFFVLNAQETNEITDGIVKQCQRFGIPVLKVTESKPVGKTYQQWMMSQYQELAKIQQKANTN</sequence>
<dbReference type="PRINTS" id="PR00690">
    <property type="entry name" value="ADHESNFAMILY"/>
</dbReference>
<keyword evidence="3" id="KW-0479">Metal-binding</keyword>
<evidence type="ECO:0000256" key="5">
    <source>
        <dbReference type="RuleBase" id="RU003512"/>
    </source>
</evidence>
<dbReference type="GO" id="GO:0030313">
    <property type="term" value="C:cell envelope"/>
    <property type="evidence" value="ECO:0007669"/>
    <property type="project" value="UniProtKB-SubCell"/>
</dbReference>
<dbReference type="PANTHER" id="PTHR42953">
    <property type="entry name" value="HIGH-AFFINITY ZINC UPTAKE SYSTEM PROTEIN ZNUA-RELATED"/>
    <property type="match status" value="1"/>
</dbReference>
<evidence type="ECO:0000313" key="6">
    <source>
        <dbReference type="EMBL" id="KRK47436.1"/>
    </source>
</evidence>